<keyword evidence="3" id="KW-1185">Reference proteome</keyword>
<organism evidence="2 3">
    <name type="scientific">Pseudoneobacillus rhizosphaerae</name>
    <dbReference type="NCBI Taxonomy" id="2880968"/>
    <lineage>
        <taxon>Bacteria</taxon>
        <taxon>Bacillati</taxon>
        <taxon>Bacillota</taxon>
        <taxon>Bacilli</taxon>
        <taxon>Bacillales</taxon>
        <taxon>Bacillaceae</taxon>
        <taxon>Pseudoneobacillus</taxon>
    </lineage>
</organism>
<dbReference type="InterPro" id="IPR013324">
    <property type="entry name" value="RNA_pol_sigma_r3/r4-like"/>
</dbReference>
<dbReference type="Pfam" id="PF08281">
    <property type="entry name" value="Sigma70_r4_2"/>
    <property type="match status" value="1"/>
</dbReference>
<dbReference type="InterPro" id="IPR036388">
    <property type="entry name" value="WH-like_DNA-bd_sf"/>
</dbReference>
<sequence length="176" mass="20570">MQLELEYNPSRIATVEDYRLTLKEAKKLLDCAADEDEEIIKGIISDLEYTIEWMSTGRRPGNKRGIERRAAYQNNRLFDPLIIQRYFRSEEPVFSWDQHQKEDIIHSWERDQLDCALSVLTDREKEIFLMNKGHCLQNTEIASLLGVSESNISSTIHHSEKKILNHISECLICSCR</sequence>
<proteinExistence type="predicted"/>
<dbReference type="EMBL" id="CAKJTG010000008">
    <property type="protein sequence ID" value="CAG9608037.1"/>
    <property type="molecule type" value="Genomic_DNA"/>
</dbReference>
<protein>
    <recommendedName>
        <fullName evidence="1">RNA polymerase sigma factor 70 region 4 type 2 domain-containing protein</fullName>
    </recommendedName>
</protein>
<comment type="caution">
    <text evidence="2">The sequence shown here is derived from an EMBL/GenBank/DDBJ whole genome shotgun (WGS) entry which is preliminary data.</text>
</comment>
<dbReference type="NCBIfam" id="TIGR02937">
    <property type="entry name" value="sigma70-ECF"/>
    <property type="match status" value="1"/>
</dbReference>
<dbReference type="InterPro" id="IPR013249">
    <property type="entry name" value="RNA_pol_sigma70_r4_t2"/>
</dbReference>
<dbReference type="CDD" id="cd06171">
    <property type="entry name" value="Sigma70_r4"/>
    <property type="match status" value="1"/>
</dbReference>
<dbReference type="GO" id="GO:0016987">
    <property type="term" value="F:sigma factor activity"/>
    <property type="evidence" value="ECO:0007669"/>
    <property type="project" value="InterPro"/>
</dbReference>
<evidence type="ECO:0000313" key="2">
    <source>
        <dbReference type="EMBL" id="CAG9608037.1"/>
    </source>
</evidence>
<dbReference type="SUPFAM" id="SSF88659">
    <property type="entry name" value="Sigma3 and sigma4 domains of RNA polymerase sigma factors"/>
    <property type="match status" value="1"/>
</dbReference>
<dbReference type="NCBIfam" id="NF005385">
    <property type="entry name" value="PRK06930.1"/>
    <property type="match status" value="1"/>
</dbReference>
<dbReference type="Proteomes" id="UP000789845">
    <property type="component" value="Unassembled WGS sequence"/>
</dbReference>
<feature type="domain" description="RNA polymerase sigma factor 70 region 4 type 2" evidence="1">
    <location>
        <begin position="111"/>
        <end position="163"/>
    </location>
</feature>
<gene>
    <name evidence="2" type="ORF">NEOCIP111885_01729</name>
</gene>
<dbReference type="Gene3D" id="1.10.10.10">
    <property type="entry name" value="Winged helix-like DNA-binding domain superfamily/Winged helix DNA-binding domain"/>
    <property type="match status" value="1"/>
</dbReference>
<dbReference type="GO" id="GO:0006352">
    <property type="term" value="P:DNA-templated transcription initiation"/>
    <property type="evidence" value="ECO:0007669"/>
    <property type="project" value="InterPro"/>
</dbReference>
<dbReference type="RefSeq" id="WP_230496288.1">
    <property type="nucleotide sequence ID" value="NZ_CAKJTG010000008.1"/>
</dbReference>
<evidence type="ECO:0000259" key="1">
    <source>
        <dbReference type="Pfam" id="PF08281"/>
    </source>
</evidence>
<evidence type="ECO:0000313" key="3">
    <source>
        <dbReference type="Proteomes" id="UP000789845"/>
    </source>
</evidence>
<accession>A0A9C7LAH6</accession>
<reference evidence="2" key="1">
    <citation type="submission" date="2021-10" db="EMBL/GenBank/DDBJ databases">
        <authorList>
            <person name="Criscuolo A."/>
        </authorList>
    </citation>
    <scope>NUCLEOTIDE SEQUENCE</scope>
    <source>
        <strain evidence="2">CIP111885</strain>
    </source>
</reference>
<name>A0A9C7LAH6_9BACI</name>
<dbReference type="GO" id="GO:0003677">
    <property type="term" value="F:DNA binding"/>
    <property type="evidence" value="ECO:0007669"/>
    <property type="project" value="InterPro"/>
</dbReference>
<dbReference type="InterPro" id="IPR014284">
    <property type="entry name" value="RNA_pol_sigma-70_dom"/>
</dbReference>
<dbReference type="AlphaFoldDB" id="A0A9C7LAH6"/>